<feature type="region of interest" description="Disordered" evidence="1">
    <location>
        <begin position="148"/>
        <end position="374"/>
    </location>
</feature>
<feature type="compositionally biased region" description="Basic and acidic residues" evidence="1">
    <location>
        <begin position="202"/>
        <end position="232"/>
    </location>
</feature>
<accession>A0A2P2MIY6</accession>
<dbReference type="GO" id="GO:0034063">
    <property type="term" value="P:stress granule assembly"/>
    <property type="evidence" value="ECO:0007669"/>
    <property type="project" value="TreeGrafter"/>
</dbReference>
<feature type="compositionally biased region" description="Polar residues" evidence="1">
    <location>
        <begin position="302"/>
        <end position="320"/>
    </location>
</feature>
<feature type="compositionally biased region" description="Basic and acidic residues" evidence="1">
    <location>
        <begin position="163"/>
        <end position="174"/>
    </location>
</feature>
<proteinExistence type="predicted"/>
<dbReference type="SMART" id="SM01272">
    <property type="entry name" value="LsmAD"/>
    <property type="match status" value="1"/>
</dbReference>
<dbReference type="GO" id="GO:0003729">
    <property type="term" value="F:mRNA binding"/>
    <property type="evidence" value="ECO:0007669"/>
    <property type="project" value="TreeGrafter"/>
</dbReference>
<evidence type="ECO:0000259" key="2">
    <source>
        <dbReference type="SMART" id="SM01272"/>
    </source>
</evidence>
<reference evidence="3" key="1">
    <citation type="submission" date="2018-02" db="EMBL/GenBank/DDBJ databases">
        <title>Rhizophora mucronata_Transcriptome.</title>
        <authorList>
            <person name="Meera S.P."/>
            <person name="Sreeshan A."/>
            <person name="Augustine A."/>
        </authorList>
    </citation>
    <scope>NUCLEOTIDE SEQUENCE</scope>
    <source>
        <tissue evidence="3">Leaf</tissue>
    </source>
</reference>
<feature type="domain" description="LsmAD" evidence="2">
    <location>
        <begin position="55"/>
        <end position="126"/>
    </location>
</feature>
<organism evidence="3">
    <name type="scientific">Rhizophora mucronata</name>
    <name type="common">Asiatic mangrove</name>
    <dbReference type="NCBI Taxonomy" id="61149"/>
    <lineage>
        <taxon>Eukaryota</taxon>
        <taxon>Viridiplantae</taxon>
        <taxon>Streptophyta</taxon>
        <taxon>Embryophyta</taxon>
        <taxon>Tracheophyta</taxon>
        <taxon>Spermatophyta</taxon>
        <taxon>Magnoliopsida</taxon>
        <taxon>eudicotyledons</taxon>
        <taxon>Gunneridae</taxon>
        <taxon>Pentapetalae</taxon>
        <taxon>rosids</taxon>
        <taxon>fabids</taxon>
        <taxon>Malpighiales</taxon>
        <taxon>Rhizophoraceae</taxon>
        <taxon>Rhizophora</taxon>
    </lineage>
</organism>
<evidence type="ECO:0000256" key="1">
    <source>
        <dbReference type="SAM" id="MobiDB-lite"/>
    </source>
</evidence>
<dbReference type="GO" id="GO:0010494">
    <property type="term" value="C:cytoplasmic stress granule"/>
    <property type="evidence" value="ECO:0007669"/>
    <property type="project" value="TreeGrafter"/>
</dbReference>
<dbReference type="PANTHER" id="PTHR12854:SF7">
    <property type="entry name" value="ATAXIN-2 HOMOLOG"/>
    <property type="match status" value="1"/>
</dbReference>
<evidence type="ECO:0000313" key="3">
    <source>
        <dbReference type="EMBL" id="MBX30191.1"/>
    </source>
</evidence>
<feature type="region of interest" description="Disordered" evidence="1">
    <location>
        <begin position="1"/>
        <end position="28"/>
    </location>
</feature>
<dbReference type="InterPro" id="IPR009604">
    <property type="entry name" value="LsmAD_domain"/>
</dbReference>
<name>A0A2P2MIY6_RHIMU</name>
<protein>
    <recommendedName>
        <fullName evidence="2">LsmAD domain-containing protein</fullName>
    </recommendedName>
</protein>
<feature type="compositionally biased region" description="Polar residues" evidence="1">
    <location>
        <begin position="1"/>
        <end position="11"/>
    </location>
</feature>
<feature type="compositionally biased region" description="Low complexity" evidence="1">
    <location>
        <begin position="323"/>
        <end position="344"/>
    </location>
</feature>
<dbReference type="PANTHER" id="PTHR12854">
    <property type="entry name" value="ATAXIN 2-RELATED"/>
    <property type="match status" value="1"/>
</dbReference>
<dbReference type="Pfam" id="PF06741">
    <property type="entry name" value="LsmAD"/>
    <property type="match status" value="1"/>
</dbReference>
<dbReference type="AlphaFoldDB" id="A0A2P2MIY6"/>
<dbReference type="InterPro" id="IPR045117">
    <property type="entry name" value="ATXN2-like"/>
</dbReference>
<feature type="compositionally biased region" description="Basic and acidic residues" evidence="1">
    <location>
        <begin position="12"/>
        <end position="23"/>
    </location>
</feature>
<feature type="compositionally biased region" description="Polar residues" evidence="1">
    <location>
        <begin position="263"/>
        <end position="287"/>
    </location>
</feature>
<sequence>MLDSSISQSHQVEMEKELERWVPDEDGPQCPELENIFDGSWNRGWNQFEANEVLFGVKSTFDEELYTTKLEKGPQTRELEREAMRIAREIEGEETEDLHLAEERGMQLHKDFDIDEETRFSSVYRVGRADDSGCDEVEDILLDSRNTETFGDANASSSTKSVDLSHEKSNDEARMLSSSSFDEEHCSQSISGGALYPSGSFDHTDGESRVQESLHGEHRGDDSIAERPEEQMKQPIADSLSPKYEDPQSSTNSKKDGSEKGSLLSNVTATAAPSHVSSQSHGKTNLPSEPAEGAVPVKGLRGTQSNSRGGPGSSTSSNSDCMGAASASSGPGLSPSSSVGSLSSEKSTLNPHAKEFKFNPNAKSFTPSHTPVRPPSAVSDASLYFQTAVSGLPPMHSMPIGIGIGPSFAGNQPFILNQQGAPLQAPQAPQAYFHPGGPQYRQQMLLGQPRQVYYMPSYQPGMPY</sequence>
<dbReference type="EMBL" id="GGEC01049707">
    <property type="protein sequence ID" value="MBX30191.1"/>
    <property type="molecule type" value="Transcribed_RNA"/>
</dbReference>